<accession>A0ABQ1FIY1</accession>
<reference evidence="2" key="1">
    <citation type="journal article" date="2019" name="Int. J. Syst. Evol. Microbiol.">
        <title>The Global Catalogue of Microorganisms (GCM) 10K type strain sequencing project: providing services to taxonomists for standard genome sequencing and annotation.</title>
        <authorList>
            <consortium name="The Broad Institute Genomics Platform"/>
            <consortium name="The Broad Institute Genome Sequencing Center for Infectious Disease"/>
            <person name="Wu L."/>
            <person name="Ma J."/>
        </authorList>
    </citation>
    <scope>NUCLEOTIDE SEQUENCE [LARGE SCALE GENOMIC DNA]</scope>
    <source>
        <strain evidence="2">CGMCC 1.15043</strain>
    </source>
</reference>
<comment type="caution">
    <text evidence="1">The sequence shown here is derived from an EMBL/GenBank/DDBJ whole genome shotgun (WGS) entry which is preliminary data.</text>
</comment>
<name>A0ABQ1FIY1_9BACL</name>
<gene>
    <name evidence="1" type="ORF">GCM10008018_70830</name>
</gene>
<keyword evidence="2" id="KW-1185">Reference proteome</keyword>
<protein>
    <submittedName>
        <fullName evidence="1">Uncharacterized protein</fullName>
    </submittedName>
</protein>
<evidence type="ECO:0000313" key="2">
    <source>
        <dbReference type="Proteomes" id="UP000615455"/>
    </source>
</evidence>
<organism evidence="1 2">
    <name type="scientific">Paenibacillus marchantiophytorum</name>
    <dbReference type="NCBI Taxonomy" id="1619310"/>
    <lineage>
        <taxon>Bacteria</taxon>
        <taxon>Bacillati</taxon>
        <taxon>Bacillota</taxon>
        <taxon>Bacilli</taxon>
        <taxon>Bacillales</taxon>
        <taxon>Paenibacillaceae</taxon>
        <taxon>Paenibacillus</taxon>
    </lineage>
</organism>
<dbReference type="EMBL" id="BMHE01000084">
    <property type="protein sequence ID" value="GGA16018.1"/>
    <property type="molecule type" value="Genomic_DNA"/>
</dbReference>
<dbReference type="RefSeq" id="WP_229758009.1">
    <property type="nucleotide sequence ID" value="NZ_BMHE01000084.1"/>
</dbReference>
<evidence type="ECO:0000313" key="1">
    <source>
        <dbReference type="EMBL" id="GGA16018.1"/>
    </source>
</evidence>
<proteinExistence type="predicted"/>
<sequence length="110" mass="12837">MMKERIRGFLIKNLKLSLSEEKTLITHAKTEKARFLGYDVHVLHCDAKHDYRGQRNINGVIGLSIPDEKIRNKAKNYMSNGRATHRKERTINGDFDIISQYQSEFRGFVQ</sequence>
<dbReference type="Proteomes" id="UP000615455">
    <property type="component" value="Unassembled WGS sequence"/>
</dbReference>